<keyword evidence="2" id="KW-0479">Metal-binding</keyword>
<evidence type="ECO:0000259" key="7">
    <source>
        <dbReference type="PROSITE" id="PS50097"/>
    </source>
</evidence>
<proteinExistence type="predicted"/>
<feature type="compositionally biased region" description="Low complexity" evidence="6">
    <location>
        <begin position="287"/>
        <end position="303"/>
    </location>
</feature>
<dbReference type="SMART" id="SM00225">
    <property type="entry name" value="BTB"/>
    <property type="match status" value="1"/>
</dbReference>
<dbReference type="InterPro" id="IPR011333">
    <property type="entry name" value="SKP1/BTB/POZ_sf"/>
</dbReference>
<accession>A0AAD4PI13</accession>
<dbReference type="GO" id="GO:0005634">
    <property type="term" value="C:nucleus"/>
    <property type="evidence" value="ECO:0007669"/>
    <property type="project" value="UniProtKB-SubCell"/>
</dbReference>
<keyword evidence="4" id="KW-0862">Zinc</keyword>
<protein>
    <recommendedName>
        <fullName evidence="7">BTB domain-containing protein</fullName>
    </recommendedName>
</protein>
<evidence type="ECO:0000256" key="4">
    <source>
        <dbReference type="ARBA" id="ARBA00022833"/>
    </source>
</evidence>
<feature type="compositionally biased region" description="Basic residues" evidence="6">
    <location>
        <begin position="578"/>
        <end position="588"/>
    </location>
</feature>
<feature type="region of interest" description="Disordered" evidence="6">
    <location>
        <begin position="541"/>
        <end position="671"/>
    </location>
</feature>
<sequence>MDDEFKLCWKNFQDNIASGFQNLYDRGDLVDVTLACDGKLLQAHKIVLAICSPYFQEIFTTNPCQHPIIILKDVSFNIMCELLEFMYQGVVNVKHTELQSFMKIGQLLQIKGLATNSNTSPGSSGSEKSACPMTNAAGDEANNSSSHNISNSNSNSTSNTPNNNNSSSKADADHNDSKNSTQSNSRTSTASPNGCASSHLFAPGKRLAPAEFSSDSLSIYSRKQFRRSLTEHSGAGCSESGDNADAASMENALGSDEFFMPAIPQISMVESRYDLGSLKREGENHHGALGVGASSGSASSSATSVGSLRNPFGPAFNLDYNNFYKAGNSSSSGGGGGSGASSSNNVPGLGVGVGVAAGGVGSNNGGNSNSLGLGVGGPATEYPNELYMPSDYSKNFANHMDIPSNGSNMVMLSTTSLLHGNCVFNRNNTVATQQGMKTYWLCKSYRISMCRARCITHLGRIISATGVHNHLPHMRGGNAGAGAVAVGACNANPPISSSSSSTTVTPNPNPGQVSYSISDGSHIITPATAAVAGVEINHANSSSSGRLGSNLFANQTPPSPALPGAHHAGSGSNAGSAAHHHHHHHHHVTQSLPNLLVQHHSSHGSSMEQHGMASGPPPPPAAPPASGSSVIQNIMHNPNLMHLPMQSHPHHHHQQQQQQQQQQHSPHSQHHLELSAGSVLLPLSPAHMQQSPQSNRSSHSMHATESPLGMKSPPPPPPQSQSVDAAEQQQQQQQQHVDINASADGSAESAGTTAHVIDSITISPGSGHNFKIENI</sequence>
<dbReference type="Gene3D" id="2.20.25.240">
    <property type="match status" value="1"/>
</dbReference>
<dbReference type="Proteomes" id="UP001200034">
    <property type="component" value="Unassembled WGS sequence"/>
</dbReference>
<evidence type="ECO:0000256" key="3">
    <source>
        <dbReference type="ARBA" id="ARBA00022771"/>
    </source>
</evidence>
<reference evidence="8" key="1">
    <citation type="journal article" date="2021" name="Mol. Ecol. Resour.">
        <title>Phylogenomic analyses of the genus Drosophila reveals genomic signals of climate adaptation.</title>
        <authorList>
            <person name="Li F."/>
            <person name="Rane R.V."/>
            <person name="Luria V."/>
            <person name="Xiong Z."/>
            <person name="Chen J."/>
            <person name="Li Z."/>
            <person name="Catullo R.A."/>
            <person name="Griffin P.C."/>
            <person name="Schiffer M."/>
            <person name="Pearce S."/>
            <person name="Lee S.F."/>
            <person name="McElroy K."/>
            <person name="Stocker A."/>
            <person name="Shirriffs J."/>
            <person name="Cockerell F."/>
            <person name="Coppin C."/>
            <person name="Sgro C.M."/>
            <person name="Karger A."/>
            <person name="Cain J.W."/>
            <person name="Weber J.A."/>
            <person name="Santpere G."/>
            <person name="Kirschner M.W."/>
            <person name="Hoffmann A.A."/>
            <person name="Oakeshott J.G."/>
            <person name="Zhang G."/>
        </authorList>
    </citation>
    <scope>NUCLEOTIDE SEQUENCE</scope>
    <source>
        <strain evidence="8">BGI-SZ-2011g</strain>
    </source>
</reference>
<feature type="compositionally biased region" description="Low complexity" evidence="6">
    <location>
        <begin position="541"/>
        <end position="551"/>
    </location>
</feature>
<dbReference type="InterPro" id="IPR051095">
    <property type="entry name" value="Dros_DevTransReg"/>
</dbReference>
<feature type="compositionally biased region" description="Polar residues" evidence="6">
    <location>
        <begin position="179"/>
        <end position="196"/>
    </location>
</feature>
<dbReference type="EMBL" id="JAJJHW010003409">
    <property type="protein sequence ID" value="KAH8360219.1"/>
    <property type="molecule type" value="Genomic_DNA"/>
</dbReference>
<evidence type="ECO:0000313" key="9">
    <source>
        <dbReference type="Proteomes" id="UP001200034"/>
    </source>
</evidence>
<keyword evidence="3" id="KW-0863">Zinc-finger</keyword>
<organism evidence="8 9">
    <name type="scientific">Drosophila rubida</name>
    <dbReference type="NCBI Taxonomy" id="30044"/>
    <lineage>
        <taxon>Eukaryota</taxon>
        <taxon>Metazoa</taxon>
        <taxon>Ecdysozoa</taxon>
        <taxon>Arthropoda</taxon>
        <taxon>Hexapoda</taxon>
        <taxon>Insecta</taxon>
        <taxon>Pterygota</taxon>
        <taxon>Neoptera</taxon>
        <taxon>Endopterygota</taxon>
        <taxon>Diptera</taxon>
        <taxon>Brachycera</taxon>
        <taxon>Muscomorpha</taxon>
        <taxon>Ephydroidea</taxon>
        <taxon>Drosophilidae</taxon>
        <taxon>Drosophila</taxon>
    </lineage>
</organism>
<feature type="region of interest" description="Disordered" evidence="6">
    <location>
        <begin position="284"/>
        <end position="303"/>
    </location>
</feature>
<feature type="region of interest" description="Disordered" evidence="6">
    <location>
        <begin position="495"/>
        <end position="514"/>
    </location>
</feature>
<feature type="region of interest" description="Disordered" evidence="6">
    <location>
        <begin position="117"/>
        <end position="200"/>
    </location>
</feature>
<evidence type="ECO:0000256" key="6">
    <source>
        <dbReference type="SAM" id="MobiDB-lite"/>
    </source>
</evidence>
<dbReference type="Gene3D" id="3.30.710.10">
    <property type="entry name" value="Potassium Channel Kv1.1, Chain A"/>
    <property type="match status" value="1"/>
</dbReference>
<dbReference type="PANTHER" id="PTHR23110:SF81">
    <property type="entry name" value="BTB-PROTEIN-VII, ISOFORM F-RELATED"/>
    <property type="match status" value="1"/>
</dbReference>
<dbReference type="AlphaFoldDB" id="A0AAD4PI13"/>
<dbReference type="Pfam" id="PF00651">
    <property type="entry name" value="BTB"/>
    <property type="match status" value="1"/>
</dbReference>
<comment type="subcellular location">
    <subcellularLocation>
        <location evidence="1">Nucleus</location>
    </subcellularLocation>
</comment>
<feature type="compositionally biased region" description="Low complexity" evidence="6">
    <location>
        <begin position="142"/>
        <end position="169"/>
    </location>
</feature>
<dbReference type="InterPro" id="IPR007588">
    <property type="entry name" value="Znf_FLYWCH"/>
</dbReference>
<dbReference type="Pfam" id="PF04500">
    <property type="entry name" value="FLYWCH"/>
    <property type="match status" value="1"/>
</dbReference>
<evidence type="ECO:0000256" key="1">
    <source>
        <dbReference type="ARBA" id="ARBA00004123"/>
    </source>
</evidence>
<dbReference type="GO" id="GO:0006357">
    <property type="term" value="P:regulation of transcription by RNA polymerase II"/>
    <property type="evidence" value="ECO:0007669"/>
    <property type="project" value="TreeGrafter"/>
</dbReference>
<feature type="domain" description="BTB" evidence="7">
    <location>
        <begin position="30"/>
        <end position="95"/>
    </location>
</feature>
<keyword evidence="9" id="KW-1185">Reference proteome</keyword>
<feature type="compositionally biased region" description="Low complexity" evidence="6">
    <location>
        <begin position="564"/>
        <end position="577"/>
    </location>
</feature>
<feature type="region of interest" description="Disordered" evidence="6">
    <location>
        <begin position="686"/>
        <end position="752"/>
    </location>
</feature>
<dbReference type="SUPFAM" id="SSF54695">
    <property type="entry name" value="POZ domain"/>
    <property type="match status" value="1"/>
</dbReference>
<feature type="compositionally biased region" description="Low complexity" evidence="6">
    <location>
        <begin position="117"/>
        <end position="126"/>
    </location>
</feature>
<dbReference type="PROSITE" id="PS50097">
    <property type="entry name" value="BTB"/>
    <property type="match status" value="1"/>
</dbReference>
<dbReference type="PANTHER" id="PTHR23110">
    <property type="entry name" value="BTB DOMAIN TRANSCRIPTION FACTOR"/>
    <property type="match status" value="1"/>
</dbReference>
<keyword evidence="5" id="KW-0539">Nucleus</keyword>
<feature type="compositionally biased region" description="Low complexity" evidence="6">
    <location>
        <begin position="495"/>
        <end position="506"/>
    </location>
</feature>
<dbReference type="GO" id="GO:0008270">
    <property type="term" value="F:zinc ion binding"/>
    <property type="evidence" value="ECO:0007669"/>
    <property type="project" value="UniProtKB-KW"/>
</dbReference>
<gene>
    <name evidence="8" type="ORF">KR093_011445</name>
</gene>
<comment type="caution">
    <text evidence="8">The sequence shown here is derived from an EMBL/GenBank/DDBJ whole genome shotgun (WGS) entry which is preliminary data.</text>
</comment>
<evidence type="ECO:0000313" key="8">
    <source>
        <dbReference type="EMBL" id="KAH8360219.1"/>
    </source>
</evidence>
<dbReference type="InterPro" id="IPR000210">
    <property type="entry name" value="BTB/POZ_dom"/>
</dbReference>
<evidence type="ECO:0000256" key="5">
    <source>
        <dbReference type="ARBA" id="ARBA00023242"/>
    </source>
</evidence>
<feature type="compositionally biased region" description="Low complexity" evidence="6">
    <location>
        <begin position="655"/>
        <end position="666"/>
    </location>
</feature>
<evidence type="ECO:0000256" key="2">
    <source>
        <dbReference type="ARBA" id="ARBA00022723"/>
    </source>
</evidence>
<name>A0AAD4PI13_9MUSC</name>
<feature type="compositionally biased region" description="Polar residues" evidence="6">
    <location>
        <begin position="687"/>
        <end position="703"/>
    </location>
</feature>
<dbReference type="CDD" id="cd18315">
    <property type="entry name" value="BTB_POZ_BAB-like"/>
    <property type="match status" value="1"/>
</dbReference>